<gene>
    <name evidence="2" type="ORF">SAMN05444392_101176</name>
</gene>
<sequence>MKRRIRSLSAIGLTFFCLYAFYLFYQFYYIEKPVRKALRIIPTASIYTFEFTTDQVRLKIILPPKFISNFPELYSRLDEVIGERDLLIQFKGNPDTRLTMAWDRMMYGIQQGVTKKDFVKIYQTVDRISKQKNVEYRLSHEEDWVLIQLKHNKHFLYQVVLLDHERMEEDDMILHRLEILNIIN</sequence>
<organism evidence="2 3">
    <name type="scientific">Seinonella peptonophila</name>
    <dbReference type="NCBI Taxonomy" id="112248"/>
    <lineage>
        <taxon>Bacteria</taxon>
        <taxon>Bacillati</taxon>
        <taxon>Bacillota</taxon>
        <taxon>Bacilli</taxon>
        <taxon>Bacillales</taxon>
        <taxon>Thermoactinomycetaceae</taxon>
        <taxon>Seinonella</taxon>
    </lineage>
</organism>
<dbReference type="AlphaFoldDB" id="A0A1M4SWD9"/>
<evidence type="ECO:0000256" key="1">
    <source>
        <dbReference type="SAM" id="Phobius"/>
    </source>
</evidence>
<protein>
    <submittedName>
        <fullName evidence="2">Uncharacterized protein</fullName>
    </submittedName>
</protein>
<dbReference type="Proteomes" id="UP000184476">
    <property type="component" value="Unassembled WGS sequence"/>
</dbReference>
<accession>A0A1M4SWD9</accession>
<reference evidence="2 3" key="1">
    <citation type="submission" date="2016-11" db="EMBL/GenBank/DDBJ databases">
        <authorList>
            <person name="Jaros S."/>
            <person name="Januszkiewicz K."/>
            <person name="Wedrychowicz H."/>
        </authorList>
    </citation>
    <scope>NUCLEOTIDE SEQUENCE [LARGE SCALE GENOMIC DNA]</scope>
    <source>
        <strain evidence="2 3">DSM 44666</strain>
    </source>
</reference>
<keyword evidence="3" id="KW-1185">Reference proteome</keyword>
<evidence type="ECO:0000313" key="2">
    <source>
        <dbReference type="EMBL" id="SHE36534.1"/>
    </source>
</evidence>
<dbReference type="STRING" id="112248.SAMN05444392_101176"/>
<proteinExistence type="predicted"/>
<evidence type="ECO:0000313" key="3">
    <source>
        <dbReference type="Proteomes" id="UP000184476"/>
    </source>
</evidence>
<keyword evidence="1" id="KW-0812">Transmembrane</keyword>
<name>A0A1M4SWD9_9BACL</name>
<feature type="transmembrane region" description="Helical" evidence="1">
    <location>
        <begin position="7"/>
        <end position="28"/>
    </location>
</feature>
<dbReference type="EMBL" id="FQVL01000001">
    <property type="protein sequence ID" value="SHE36534.1"/>
    <property type="molecule type" value="Genomic_DNA"/>
</dbReference>
<dbReference type="RefSeq" id="WP_073150483.1">
    <property type="nucleotide sequence ID" value="NZ_FQVL01000001.1"/>
</dbReference>
<keyword evidence="1" id="KW-0472">Membrane</keyword>
<dbReference type="OrthoDB" id="1722928at2"/>
<keyword evidence="1" id="KW-1133">Transmembrane helix</keyword>